<evidence type="ECO:0008006" key="3">
    <source>
        <dbReference type="Google" id="ProtNLM"/>
    </source>
</evidence>
<evidence type="ECO:0000313" key="2">
    <source>
        <dbReference type="Proteomes" id="UP000231632"/>
    </source>
</evidence>
<protein>
    <recommendedName>
        <fullName evidence="3">Transposase</fullName>
    </recommendedName>
</protein>
<dbReference type="STRING" id="1921010.MMIC_P2220"/>
<dbReference type="EMBL" id="BDFD01000024">
    <property type="protein sequence ID" value="GAV21238.1"/>
    <property type="molecule type" value="Genomic_DNA"/>
</dbReference>
<dbReference type="AlphaFoldDB" id="A0A1L8CQP5"/>
<comment type="caution">
    <text evidence="1">The sequence shown here is derived from an EMBL/GenBank/DDBJ whole genome shotgun (WGS) entry which is preliminary data.</text>
</comment>
<name>A0A1L8CQP5_9PROT</name>
<evidence type="ECO:0000313" key="1">
    <source>
        <dbReference type="EMBL" id="GAV21238.1"/>
    </source>
</evidence>
<gene>
    <name evidence="1" type="ORF">MMIC_P2220</name>
</gene>
<reference evidence="1 2" key="1">
    <citation type="journal article" date="2017" name="Arch. Microbiol.">
        <title>Mariprofundus micogutta sp. nov., a novel iron-oxidizing zetaproteobacterium isolated from a deep-sea hydrothermal field at the Bayonnaise knoll of the Izu-Ogasawara arc, and a description of Mariprofundales ord. nov. and Zetaproteobacteria classis nov.</title>
        <authorList>
            <person name="Makita H."/>
            <person name="Tanaka E."/>
            <person name="Mitsunobu S."/>
            <person name="Miyazaki M."/>
            <person name="Nunoura T."/>
            <person name="Uematsu K."/>
            <person name="Takaki Y."/>
            <person name="Nishi S."/>
            <person name="Shimamura S."/>
            <person name="Takai K."/>
        </authorList>
    </citation>
    <scope>NUCLEOTIDE SEQUENCE [LARGE SCALE GENOMIC DNA]</scope>
    <source>
        <strain evidence="1 2">ET2</strain>
    </source>
</reference>
<dbReference type="Proteomes" id="UP000231632">
    <property type="component" value="Unassembled WGS sequence"/>
</dbReference>
<accession>A0A1L8CQP5</accession>
<keyword evidence="2" id="KW-1185">Reference proteome</keyword>
<sequence>MVNPYERRQGELRLGKRRPLGGATLNESIWNAARRERQFLYAAALFLAEVQRAHCSRNALWHTKIAISLRPESVLAGPE</sequence>
<proteinExistence type="predicted"/>
<organism evidence="1 2">
    <name type="scientific">Mariprofundus micogutta</name>
    <dbReference type="NCBI Taxonomy" id="1921010"/>
    <lineage>
        <taxon>Bacteria</taxon>
        <taxon>Pseudomonadati</taxon>
        <taxon>Pseudomonadota</taxon>
        <taxon>Candidatius Mariprofundia</taxon>
        <taxon>Mariprofundales</taxon>
        <taxon>Mariprofundaceae</taxon>
        <taxon>Mariprofundus</taxon>
    </lineage>
</organism>